<dbReference type="RefSeq" id="WP_052476915.1">
    <property type="nucleotide sequence ID" value="NZ_AP014548.1"/>
</dbReference>
<dbReference type="InterPro" id="IPR051540">
    <property type="entry name" value="S-2-haloacid_dehalogenase"/>
</dbReference>
<dbReference type="CDD" id="cd02588">
    <property type="entry name" value="HAD_L2-DEX"/>
    <property type="match status" value="1"/>
</dbReference>
<dbReference type="SFLD" id="SFLDG01129">
    <property type="entry name" value="C1.5:_HAD__Beta-PGM__Phosphata"/>
    <property type="match status" value="1"/>
</dbReference>
<dbReference type="STRING" id="1454201.NMS_2217"/>
<name>W8W0F3_9FLAO</name>
<dbReference type="HOGENOM" id="CLU_045011_3_1_10"/>
<sequence>MNHRPKVLFFDVNETLLDLSSLKENVSELLNGRDDLLPLWFTTLLQYSLVTSAGGQYADFAKIGAATLQMVAANNDIELSKRKAESLVIDSLRDLKPHPEVKDALTRLKNDNYKLVAFTNGSNEGVNQQMKNSGLTDLFDELLSVESAGKFKPFKEAYDWAAQHMNVQPDECMMIAAHGWDVAGAQWAGWRAAFIARPGQQQYPLAPKAEIFATNLQEVADLIVTYSKN</sequence>
<dbReference type="SUPFAM" id="SSF56784">
    <property type="entry name" value="HAD-like"/>
    <property type="match status" value="1"/>
</dbReference>
<keyword evidence="4" id="KW-1185">Reference proteome</keyword>
<dbReference type="SFLD" id="SFLDS00003">
    <property type="entry name" value="Haloacid_Dehalogenase"/>
    <property type="match status" value="1"/>
</dbReference>
<dbReference type="KEGG" id="nmf:NMS_2217"/>
<dbReference type="InterPro" id="IPR006439">
    <property type="entry name" value="HAD-SF_hydro_IA"/>
</dbReference>
<dbReference type="PANTHER" id="PTHR43316">
    <property type="entry name" value="HYDROLASE, HALOACID DELAHOGENASE-RELATED"/>
    <property type="match status" value="1"/>
</dbReference>
<reference evidence="3 4" key="1">
    <citation type="journal article" date="2014" name="Proc. Natl. Acad. Sci. U.S.A.">
        <title>Functional characterization of flavobacteria rhodopsins reveals a unique class of light-driven chloride pump in bacteria.</title>
        <authorList>
            <person name="Yoshizawa S."/>
            <person name="Kumagai Y."/>
            <person name="Kim H."/>
            <person name="Ogura Y."/>
            <person name="Hayashi T."/>
            <person name="Iwasaki W."/>
            <person name="DeLong E.F."/>
            <person name="Kogure K."/>
        </authorList>
    </citation>
    <scope>NUCLEOTIDE SEQUENCE [LARGE SCALE GENOMIC DNA]</scope>
    <source>
        <strain evidence="3 4">S1-08</strain>
    </source>
</reference>
<dbReference type="PRINTS" id="PR00413">
    <property type="entry name" value="HADHALOGNASE"/>
</dbReference>
<keyword evidence="2" id="KW-0378">Hydrolase</keyword>
<dbReference type="InterPro" id="IPR036412">
    <property type="entry name" value="HAD-like_sf"/>
</dbReference>
<dbReference type="Proteomes" id="UP000031760">
    <property type="component" value="Chromosome"/>
</dbReference>
<evidence type="ECO:0000256" key="1">
    <source>
        <dbReference type="ARBA" id="ARBA00008106"/>
    </source>
</evidence>
<dbReference type="OrthoDB" id="264363at2"/>
<dbReference type="Pfam" id="PF00702">
    <property type="entry name" value="Hydrolase"/>
    <property type="match status" value="1"/>
</dbReference>
<protein>
    <submittedName>
        <fullName evidence="3">Cryptic haloacid dehalogenase 1</fullName>
    </submittedName>
</protein>
<organism evidence="3 4">
    <name type="scientific">Nonlabens marinus S1-08</name>
    <dbReference type="NCBI Taxonomy" id="1454201"/>
    <lineage>
        <taxon>Bacteria</taxon>
        <taxon>Pseudomonadati</taxon>
        <taxon>Bacteroidota</taxon>
        <taxon>Flavobacteriia</taxon>
        <taxon>Flavobacteriales</taxon>
        <taxon>Flavobacteriaceae</taxon>
        <taxon>Nonlabens</taxon>
    </lineage>
</organism>
<gene>
    <name evidence="3" type="ORF">NMS_2217</name>
</gene>
<accession>W8W0F3</accession>
<dbReference type="InterPro" id="IPR023198">
    <property type="entry name" value="PGP-like_dom2"/>
</dbReference>
<evidence type="ECO:0000313" key="4">
    <source>
        <dbReference type="Proteomes" id="UP000031760"/>
    </source>
</evidence>
<dbReference type="EMBL" id="AP014548">
    <property type="protein sequence ID" value="BAO56226.1"/>
    <property type="molecule type" value="Genomic_DNA"/>
</dbReference>
<dbReference type="GO" id="GO:0019120">
    <property type="term" value="F:hydrolase activity, acting on acid halide bonds, in C-halide compounds"/>
    <property type="evidence" value="ECO:0007669"/>
    <property type="project" value="InterPro"/>
</dbReference>
<dbReference type="NCBIfam" id="TIGR01428">
    <property type="entry name" value="HAD_type_II"/>
    <property type="match status" value="1"/>
</dbReference>
<dbReference type="InterPro" id="IPR023214">
    <property type="entry name" value="HAD_sf"/>
</dbReference>
<dbReference type="PANTHER" id="PTHR43316:SF3">
    <property type="entry name" value="HALOACID DEHALOGENASE, TYPE II (AFU_ORTHOLOGUE AFUA_2G07750)-RELATED"/>
    <property type="match status" value="1"/>
</dbReference>
<proteinExistence type="inferred from homology"/>
<dbReference type="Gene3D" id="1.10.150.240">
    <property type="entry name" value="Putative phosphatase, domain 2"/>
    <property type="match status" value="1"/>
</dbReference>
<dbReference type="Gene3D" id="3.40.50.1000">
    <property type="entry name" value="HAD superfamily/HAD-like"/>
    <property type="match status" value="1"/>
</dbReference>
<dbReference type="AlphaFoldDB" id="W8W0F3"/>
<evidence type="ECO:0000313" key="3">
    <source>
        <dbReference type="EMBL" id="BAO56226.1"/>
    </source>
</evidence>
<evidence type="ECO:0000256" key="2">
    <source>
        <dbReference type="ARBA" id="ARBA00022801"/>
    </source>
</evidence>
<dbReference type="NCBIfam" id="TIGR01493">
    <property type="entry name" value="HAD-SF-IA-v2"/>
    <property type="match status" value="1"/>
</dbReference>
<dbReference type="InterPro" id="IPR006328">
    <property type="entry name" value="2-HAD"/>
</dbReference>
<comment type="similarity">
    <text evidence="1">Belongs to the HAD-like hydrolase superfamily. S-2-haloalkanoic acid dehalogenase family.</text>
</comment>